<organism evidence="4 5">
    <name type="scientific">Intoshia linei</name>
    <dbReference type="NCBI Taxonomy" id="1819745"/>
    <lineage>
        <taxon>Eukaryota</taxon>
        <taxon>Metazoa</taxon>
        <taxon>Spiralia</taxon>
        <taxon>Lophotrochozoa</taxon>
        <taxon>Mesozoa</taxon>
        <taxon>Orthonectida</taxon>
        <taxon>Rhopaluridae</taxon>
        <taxon>Intoshia</taxon>
    </lineage>
</organism>
<evidence type="ECO:0000256" key="1">
    <source>
        <dbReference type="SAM" id="Coils"/>
    </source>
</evidence>
<sequence>MAKSEKRKDKLIKERKAKGSKKDLINQAVICNVDDFTKKKLDRQKQKELKLDEKEIKRIEAKRMLLEEEENFKPINKHQPKFTRSMVTKPQDKVRPKVKYTQSEYFTDTHINYEHTNDKKVDDILNSLSELNLSKSVNVQKKPVNSKNEYEIIYSQYEKNELIRMGKEHPKMLINQLKMAIRKNWNLIKNDVIEIQY</sequence>
<evidence type="ECO:0000256" key="2">
    <source>
        <dbReference type="SAM" id="MobiDB-lite"/>
    </source>
</evidence>
<feature type="coiled-coil region" evidence="1">
    <location>
        <begin position="42"/>
        <end position="71"/>
    </location>
</feature>
<protein>
    <recommendedName>
        <fullName evidence="3">Coiled-coil domain-containing protein</fullName>
    </recommendedName>
</protein>
<keyword evidence="5" id="KW-1185">Reference proteome</keyword>
<gene>
    <name evidence="4" type="ORF">A3Q56_02077</name>
</gene>
<dbReference type="AlphaFoldDB" id="A0A177B9E8"/>
<dbReference type="Pfam" id="PF06244">
    <property type="entry name" value="Ccdc124"/>
    <property type="match status" value="1"/>
</dbReference>
<reference evidence="4 5" key="1">
    <citation type="submission" date="2016-04" db="EMBL/GenBank/DDBJ databases">
        <title>The genome of Intoshia linei affirms orthonectids as highly simplified spiralians.</title>
        <authorList>
            <person name="Mikhailov K.V."/>
            <person name="Slusarev G.S."/>
            <person name="Nikitin M.A."/>
            <person name="Logacheva M.D."/>
            <person name="Penin A."/>
            <person name="Aleoshin V."/>
            <person name="Panchin Y.V."/>
        </authorList>
    </citation>
    <scope>NUCLEOTIDE SEQUENCE [LARGE SCALE GENOMIC DNA]</scope>
    <source>
        <strain evidence="4">Intl2013</strain>
        <tissue evidence="4">Whole animal</tissue>
    </source>
</reference>
<feature type="domain" description="Coiled-coil" evidence="3">
    <location>
        <begin position="114"/>
        <end position="186"/>
    </location>
</feature>
<comment type="caution">
    <text evidence="4">The sequence shown here is derived from an EMBL/GenBank/DDBJ whole genome shotgun (WGS) entry which is preliminary data.</text>
</comment>
<dbReference type="EMBL" id="LWCA01000179">
    <property type="protein sequence ID" value="OAF70181.1"/>
    <property type="molecule type" value="Genomic_DNA"/>
</dbReference>
<accession>A0A177B9E8</accession>
<proteinExistence type="predicted"/>
<dbReference type="InterPro" id="IPR054414">
    <property type="entry name" value="Ccdc124/Oxs1_C"/>
</dbReference>
<feature type="compositionally biased region" description="Basic and acidic residues" evidence="2">
    <location>
        <begin position="1"/>
        <end position="14"/>
    </location>
</feature>
<dbReference type="Proteomes" id="UP000078046">
    <property type="component" value="Unassembled WGS sequence"/>
</dbReference>
<feature type="region of interest" description="Disordered" evidence="2">
    <location>
        <begin position="1"/>
        <end position="20"/>
    </location>
</feature>
<evidence type="ECO:0000313" key="5">
    <source>
        <dbReference type="Proteomes" id="UP000078046"/>
    </source>
</evidence>
<evidence type="ECO:0000259" key="3">
    <source>
        <dbReference type="Pfam" id="PF06244"/>
    </source>
</evidence>
<evidence type="ECO:0000313" key="4">
    <source>
        <dbReference type="EMBL" id="OAF70181.1"/>
    </source>
</evidence>
<name>A0A177B9E8_9BILA</name>
<keyword evidence="1" id="KW-0175">Coiled coil</keyword>